<dbReference type="EMBL" id="JAVRJZ010000526">
    <property type="protein sequence ID" value="KAK2702241.1"/>
    <property type="molecule type" value="Genomic_DNA"/>
</dbReference>
<sequence>MAYRVKLMEDFKEWASGCGDPKTKKFTNPFGCNQKIVFFEFEGTKYKWENFNSTQRVELFFAKLAECEMQGSSRNKCTQGLDFITTRGKEGPMNLDIACINSVVKALGHLDKRQCSMVTAEKRRKEHQWAFNPHSFNGEDYRKLKDGATDFMVPGLWRLSRNKLRNEDLPNLTA</sequence>
<dbReference type="AlphaFoldDB" id="A0AA88HB08"/>
<keyword evidence="2" id="KW-1185">Reference proteome</keyword>
<comment type="caution">
    <text evidence="1">The sequence shown here is derived from an EMBL/GenBank/DDBJ whole genome shotgun (WGS) entry which is preliminary data.</text>
</comment>
<evidence type="ECO:0000313" key="2">
    <source>
        <dbReference type="Proteomes" id="UP001187531"/>
    </source>
</evidence>
<dbReference type="Proteomes" id="UP001187531">
    <property type="component" value="Unassembled WGS sequence"/>
</dbReference>
<protein>
    <submittedName>
        <fullName evidence="1">Uncharacterized protein</fullName>
    </submittedName>
</protein>
<organism evidence="1 2">
    <name type="scientific">Artemia franciscana</name>
    <name type="common">Brine shrimp</name>
    <name type="synonym">Artemia sanfranciscana</name>
    <dbReference type="NCBI Taxonomy" id="6661"/>
    <lineage>
        <taxon>Eukaryota</taxon>
        <taxon>Metazoa</taxon>
        <taxon>Ecdysozoa</taxon>
        <taxon>Arthropoda</taxon>
        <taxon>Crustacea</taxon>
        <taxon>Branchiopoda</taxon>
        <taxon>Anostraca</taxon>
        <taxon>Artemiidae</taxon>
        <taxon>Artemia</taxon>
    </lineage>
</organism>
<name>A0AA88HB08_ARTSF</name>
<proteinExistence type="predicted"/>
<accession>A0AA88HB08</accession>
<reference evidence="1" key="1">
    <citation type="submission" date="2023-07" db="EMBL/GenBank/DDBJ databases">
        <title>Chromosome-level genome assembly of Artemia franciscana.</title>
        <authorList>
            <person name="Jo E."/>
        </authorList>
    </citation>
    <scope>NUCLEOTIDE SEQUENCE</scope>
    <source>
        <tissue evidence="1">Whole body</tissue>
    </source>
</reference>
<evidence type="ECO:0000313" key="1">
    <source>
        <dbReference type="EMBL" id="KAK2702241.1"/>
    </source>
</evidence>
<gene>
    <name evidence="1" type="ORF">QYM36_019103</name>
</gene>